<dbReference type="PANTHER" id="PTHR32468">
    <property type="entry name" value="CATION/H + ANTIPORTER"/>
    <property type="match status" value="1"/>
</dbReference>
<keyword evidence="6" id="KW-1185">Reference proteome</keyword>
<gene>
    <name evidence="5" type="ORF">GIB67_036637</name>
</gene>
<dbReference type="GO" id="GO:0006885">
    <property type="term" value="P:regulation of pH"/>
    <property type="evidence" value="ECO:0007669"/>
    <property type="project" value="TreeGrafter"/>
</dbReference>
<evidence type="ECO:0000256" key="4">
    <source>
        <dbReference type="ARBA" id="ARBA00023065"/>
    </source>
</evidence>
<evidence type="ECO:0000256" key="1">
    <source>
        <dbReference type="ARBA" id="ARBA00022448"/>
    </source>
</evidence>
<organism evidence="5 6">
    <name type="scientific">Kingdonia uniflora</name>
    <dbReference type="NCBI Taxonomy" id="39325"/>
    <lineage>
        <taxon>Eukaryota</taxon>
        <taxon>Viridiplantae</taxon>
        <taxon>Streptophyta</taxon>
        <taxon>Embryophyta</taxon>
        <taxon>Tracheophyta</taxon>
        <taxon>Spermatophyta</taxon>
        <taxon>Magnoliopsida</taxon>
        <taxon>Ranunculales</taxon>
        <taxon>Circaeasteraceae</taxon>
        <taxon>Kingdonia</taxon>
    </lineage>
</organism>
<keyword evidence="4" id="KW-0406">Ion transport</keyword>
<dbReference type="OrthoDB" id="1861329at2759"/>
<dbReference type="GO" id="GO:0012505">
    <property type="term" value="C:endomembrane system"/>
    <property type="evidence" value="ECO:0007669"/>
    <property type="project" value="TreeGrafter"/>
</dbReference>
<keyword evidence="2" id="KW-0633">Potassium transport</keyword>
<keyword evidence="1" id="KW-0813">Transport</keyword>
<sequence>MKNFRAKHFRNASVTFKQVVSSNGEETINAIQETMDKGYDLLVMGRGQGINSKLIEGLSIWNDNPQLGVIGDFVSSEDFKSTATVLVLHQQVLGRKDNINTKIQYPSLQ</sequence>
<dbReference type="GO" id="GO:0006813">
    <property type="term" value="P:potassium ion transport"/>
    <property type="evidence" value="ECO:0007669"/>
    <property type="project" value="UniProtKB-KW"/>
</dbReference>
<dbReference type="PANTHER" id="PTHR32468:SF109">
    <property type="entry name" value="CATION_H(+) ANTIPORTER 24-RELATED"/>
    <property type="match status" value="1"/>
</dbReference>
<evidence type="ECO:0000313" key="5">
    <source>
        <dbReference type="EMBL" id="KAF6146918.1"/>
    </source>
</evidence>
<evidence type="ECO:0000256" key="3">
    <source>
        <dbReference type="ARBA" id="ARBA00022958"/>
    </source>
</evidence>
<proteinExistence type="predicted"/>
<reference evidence="5 6" key="1">
    <citation type="journal article" date="2020" name="IScience">
        <title>Genome Sequencing of the Endangered Kingdonia uniflora (Circaeasteraceae, Ranunculales) Reveals Potential Mechanisms of Evolutionary Specialization.</title>
        <authorList>
            <person name="Sun Y."/>
            <person name="Deng T."/>
            <person name="Zhang A."/>
            <person name="Moore M.J."/>
            <person name="Landis J.B."/>
            <person name="Lin N."/>
            <person name="Zhang H."/>
            <person name="Zhang X."/>
            <person name="Huang J."/>
            <person name="Zhang X."/>
            <person name="Sun H."/>
            <person name="Wang H."/>
        </authorList>
    </citation>
    <scope>NUCLEOTIDE SEQUENCE [LARGE SCALE GENOMIC DNA]</scope>
    <source>
        <strain evidence="5">TB1705</strain>
        <tissue evidence="5">Leaf</tissue>
    </source>
</reference>
<comment type="caution">
    <text evidence="5">The sequence shown here is derived from an EMBL/GenBank/DDBJ whole genome shotgun (WGS) entry which is preliminary data.</text>
</comment>
<evidence type="ECO:0000256" key="2">
    <source>
        <dbReference type="ARBA" id="ARBA00022538"/>
    </source>
</evidence>
<dbReference type="AlphaFoldDB" id="A0A7J7LWI8"/>
<accession>A0A7J7LWI8</accession>
<dbReference type="EMBL" id="JACGCM010001948">
    <property type="protein sequence ID" value="KAF6146918.1"/>
    <property type="molecule type" value="Genomic_DNA"/>
</dbReference>
<keyword evidence="3" id="KW-0630">Potassium</keyword>
<evidence type="ECO:0000313" key="6">
    <source>
        <dbReference type="Proteomes" id="UP000541444"/>
    </source>
</evidence>
<dbReference type="Proteomes" id="UP000541444">
    <property type="component" value="Unassembled WGS sequence"/>
</dbReference>
<dbReference type="InterPro" id="IPR050794">
    <property type="entry name" value="CPA2_transporter"/>
</dbReference>
<protein>
    <submittedName>
        <fullName evidence="5">Uncharacterized protein</fullName>
    </submittedName>
</protein>
<name>A0A7J7LWI8_9MAGN</name>
<dbReference type="GO" id="GO:0098662">
    <property type="term" value="P:inorganic cation transmembrane transport"/>
    <property type="evidence" value="ECO:0007669"/>
    <property type="project" value="TreeGrafter"/>
</dbReference>